<accession>A9U717</accession>
<dbReference type="EMBL" id="DS546305">
    <property type="protein sequence ID" value="EDQ48535.1"/>
    <property type="molecule type" value="Genomic_DNA"/>
</dbReference>
<protein>
    <submittedName>
        <fullName evidence="2">Predicted protein</fullName>
    </submittedName>
</protein>
<gene>
    <name evidence="2" type="ORF">PHYPADRAFT_103661</name>
</gene>
<dbReference type="HOGENOM" id="CLU_2101082_0_0_1"/>
<evidence type="ECO:0000256" key="1">
    <source>
        <dbReference type="SAM" id="MobiDB-lite"/>
    </source>
</evidence>
<dbReference type="AlphaFoldDB" id="A9U717"/>
<name>A9U717_PHYPA</name>
<organism>
    <name type="scientific">Physcomitrium patens</name>
    <name type="common">Spreading-leaved earth moss</name>
    <name type="synonym">Physcomitrella patens</name>
    <dbReference type="NCBI Taxonomy" id="3218"/>
    <lineage>
        <taxon>Eukaryota</taxon>
        <taxon>Viridiplantae</taxon>
        <taxon>Streptophyta</taxon>
        <taxon>Embryophyta</taxon>
        <taxon>Bryophyta</taxon>
        <taxon>Bryophytina</taxon>
        <taxon>Bryopsida</taxon>
        <taxon>Funariidae</taxon>
        <taxon>Funariales</taxon>
        <taxon>Funariaceae</taxon>
        <taxon>Physcomitrium</taxon>
    </lineage>
</organism>
<reference evidence="2" key="1">
    <citation type="journal article" date="2008" name="Science">
        <title>The Physcomitrella genome reveals evolutionary insights into the conquest of land by plants.</title>
        <authorList>
            <person name="Rensing S."/>
            <person name="Lang D."/>
            <person name="Zimmer A."/>
            <person name="Terry A."/>
            <person name="Salamov A."/>
            <person name="Shapiro H."/>
            <person name="Nishiyama T."/>
            <person name="Perroud P.-F."/>
            <person name="Lindquist E."/>
            <person name="Kamisugi Y."/>
            <person name="Tanahashi T."/>
            <person name="Sakakibara K."/>
            <person name="Fujita T."/>
            <person name="Oishi K."/>
            <person name="Shin-I T."/>
            <person name="Kuroki Y."/>
            <person name="Toyoda A."/>
            <person name="Suzuki Y."/>
            <person name="Hashimoto A."/>
            <person name="Yamaguchi K."/>
            <person name="Sugano A."/>
            <person name="Kohara Y."/>
            <person name="Fujiyama A."/>
            <person name="Anterola A."/>
            <person name="Aoki S."/>
            <person name="Ashton N."/>
            <person name="Barbazuk W.B."/>
            <person name="Barker E."/>
            <person name="Bennetzen J."/>
            <person name="Bezanilla M."/>
            <person name="Blankenship R."/>
            <person name="Cho S.H."/>
            <person name="Dutcher S."/>
            <person name="Estelle M."/>
            <person name="Fawcett J.A."/>
            <person name="Gundlach H."/>
            <person name="Hanada K."/>
            <person name="Heyl A."/>
            <person name="Hicks K.A."/>
            <person name="Hugh J."/>
            <person name="Lohr M."/>
            <person name="Mayer K."/>
            <person name="Melkozernov A."/>
            <person name="Murata T."/>
            <person name="Nelson D."/>
            <person name="Pils B."/>
            <person name="Prigge M."/>
            <person name="Reiss B."/>
            <person name="Renner T."/>
            <person name="Rombauts S."/>
            <person name="Rushton P."/>
            <person name="Sanderfoot A."/>
            <person name="Schween G."/>
            <person name="Shiu S.-H."/>
            <person name="Stueber K."/>
            <person name="Theodoulou F.L."/>
            <person name="Tu H."/>
            <person name="Van de Peer Y."/>
            <person name="Verrier P.J."/>
            <person name="Waters E."/>
            <person name="Wood A."/>
            <person name="Yang L."/>
            <person name="Cove D."/>
            <person name="Cuming A."/>
            <person name="Hasebe M."/>
            <person name="Lucas S."/>
            <person name="Mishler D.B."/>
            <person name="Reski R."/>
            <person name="Grigoriev I."/>
            <person name="Quatrano R.S."/>
            <person name="Boore J.L."/>
        </authorList>
    </citation>
    <scope>NUCLEOTIDE SEQUENCE [LARGE SCALE GENOMIC DNA]</scope>
</reference>
<proteinExistence type="predicted"/>
<sequence>MGPSEAPINSINIWKERALARNSPAKVPIRDNKAGRAIAMPAAKTILAKIKNARFSQAPTRPRPIPAKIRPQHSTFFTPNLATSFPSNGETSMPMIPAARTHKISWWLRLKGALLR</sequence>
<evidence type="ECO:0000313" key="2">
    <source>
        <dbReference type="EMBL" id="EDQ48535.1"/>
    </source>
</evidence>
<feature type="region of interest" description="Disordered" evidence="1">
    <location>
        <begin position="54"/>
        <end position="83"/>
    </location>
</feature>
<feature type="compositionally biased region" description="Polar residues" evidence="1">
    <location>
        <begin position="72"/>
        <end position="83"/>
    </location>
</feature>